<reference evidence="2 3" key="1">
    <citation type="submission" date="2014-06" db="EMBL/GenBank/DDBJ databases">
        <authorList>
            <person name="Swart Estienne"/>
        </authorList>
    </citation>
    <scope>NUCLEOTIDE SEQUENCE [LARGE SCALE GENOMIC DNA]</scope>
    <source>
        <strain evidence="2 3">130c</strain>
    </source>
</reference>
<feature type="compositionally biased region" description="Basic and acidic residues" evidence="1">
    <location>
        <begin position="57"/>
        <end position="68"/>
    </location>
</feature>
<dbReference type="Proteomes" id="UP000039865">
    <property type="component" value="Unassembled WGS sequence"/>
</dbReference>
<keyword evidence="3" id="KW-1185">Reference proteome</keyword>
<feature type="region of interest" description="Disordered" evidence="1">
    <location>
        <begin position="15"/>
        <end position="186"/>
    </location>
</feature>
<organism evidence="2 3">
    <name type="scientific">Stylonychia lemnae</name>
    <name type="common">Ciliate</name>
    <dbReference type="NCBI Taxonomy" id="5949"/>
    <lineage>
        <taxon>Eukaryota</taxon>
        <taxon>Sar</taxon>
        <taxon>Alveolata</taxon>
        <taxon>Ciliophora</taxon>
        <taxon>Intramacronucleata</taxon>
        <taxon>Spirotrichea</taxon>
        <taxon>Stichotrichia</taxon>
        <taxon>Sporadotrichida</taxon>
        <taxon>Oxytrichidae</taxon>
        <taxon>Stylonychinae</taxon>
        <taxon>Stylonychia</taxon>
    </lineage>
</organism>
<evidence type="ECO:0000256" key="1">
    <source>
        <dbReference type="SAM" id="MobiDB-lite"/>
    </source>
</evidence>
<feature type="compositionally biased region" description="Polar residues" evidence="1">
    <location>
        <begin position="167"/>
        <end position="186"/>
    </location>
</feature>
<evidence type="ECO:0000313" key="3">
    <source>
        <dbReference type="Proteomes" id="UP000039865"/>
    </source>
</evidence>
<sequence length="850" mass="97328">MEFTDFRELKKLMAENSVNEFEFETSNEAENKYGGKGGGTYETYKNSAIQQSHNKRDRNMSDDTDPKSKGSSGIDSSSGSSSSSSEDGSDVDEYNYMPGVKIDAIEEDDDEDLDDEDDKDDQLRQKTGKKSTLKESEIQESQADLVSNTEDMMSQMNREDEEETKQVRQGTVKQVNDQVNGQANRKSSYQIQFENKQGQEKFKKEVMDEYKKDKVLTFRDMSHLSYFGMKKNQNTDQLSYVTDFNSDNKVQVQSHNHTPKDIAQEIIEDLLDIVFGDNQNDDTAGKGFINDQVIMNNFASLRKKVFIKEKVDIKPKTFKNNRLNQTDQSKNNTLTTNSAFEESLQEKSLLTTIIDNNNENSHDFLLPTPSTGDSKAISIKIYLFTTPKFIQIYIYRKSQVQDVIRHIMTMYSKDQILSKDNPLKYHGVPDAYELRIIDDDEDYFVPFYDIGPLERKDEIGEFESLAFLENKTYINQAKQNKTQPDEYSLQVEEQLKKENKRLLAIQINTAILKSNMSIVMNQDETLRDLTDQISKRAGENFLNQKLFVIIPCQLQSQNKNQYLATISQYGGQTTAYQENIFNIAQQSGRFDYDANHLNQNTIIRNLKTTNLMLTDRIYVDKPINKQKEVPMQKKKDMESTFKENNVLQLLKNTSTNTSQNTTNQYENMSLIQPSSSNEKEKQEHRQEDDFLFGSISAAKHQEFVVTKINRRGKRQTRVLGIDGFNIYNIRKSQAKAGLGGQSVDVTMPTEKEKKRGSFFSGFLGKKLLGVKRKARAINTIDEIIKINNQTISIVFLEKSGTKKAIVYECLSADNCSEIIAKLNFLRHANSNISASVQQPSTMLAQSKFAF</sequence>
<evidence type="ECO:0000313" key="2">
    <source>
        <dbReference type="EMBL" id="CDW71590.1"/>
    </source>
</evidence>
<feature type="compositionally biased region" description="Polar residues" evidence="1">
    <location>
        <begin position="139"/>
        <end position="156"/>
    </location>
</feature>
<protein>
    <submittedName>
        <fullName evidence="2">Uncharacterized protein</fullName>
    </submittedName>
</protein>
<name>A0A077ZQB3_STYLE</name>
<feature type="compositionally biased region" description="Acidic residues" evidence="1">
    <location>
        <begin position="105"/>
        <end position="120"/>
    </location>
</feature>
<dbReference type="OrthoDB" id="313535at2759"/>
<proteinExistence type="predicted"/>
<dbReference type="EMBL" id="CCKQ01000509">
    <property type="protein sequence ID" value="CDW71590.1"/>
    <property type="molecule type" value="Genomic_DNA"/>
</dbReference>
<accession>A0A077ZQB3</accession>
<gene>
    <name evidence="2" type="primary">Contig3623.g3867</name>
    <name evidence="2" type="ORF">STYLEM_537</name>
</gene>
<feature type="compositionally biased region" description="Low complexity" evidence="1">
    <location>
        <begin position="69"/>
        <end position="86"/>
    </location>
</feature>
<dbReference type="InParanoid" id="A0A077ZQB3"/>
<dbReference type="AlphaFoldDB" id="A0A077ZQB3"/>